<feature type="transmembrane region" description="Helical" evidence="2">
    <location>
        <begin position="648"/>
        <end position="672"/>
    </location>
</feature>
<feature type="transmembrane region" description="Helical" evidence="2">
    <location>
        <begin position="793"/>
        <end position="821"/>
    </location>
</feature>
<dbReference type="RefSeq" id="XP_066924309.1">
    <property type="nucleotide sequence ID" value="XM_067068208.1"/>
</dbReference>
<accession>A0A7M6DP98</accession>
<sequence>MGAQIIAASHIGNLTISNSIFNKLWCYSGVFVFAHVSTFTFKGNKISSMNYSSKNGTLLWLRNINNTVMHNNIFENVQSPTLKCTTCNKISMTVTHFTNSYRPIVVMDFQLIYLHSCNFFNNTAGRGGGMSVNGKGQLILHNCNFTDNKATNITQNDESGFQAGAIDSQGVSVKIYDSVFVRNNAETCGTFRITGTSKKTVFLSNVNITTPDRNLPKFATAFEINGPTLTAKNLHVIVQATEGYIDIFNTELSKSVSALKFECPKNAKVNNAQEIFLSCEHCPKDKYTEQAGFMHFNNSKSHIEPFQCRPCPYGGQCTGMKRISSRPNFWGFVQNEIVKFIQCKSGYCCGVGDKCAGIDSCANGRTGPVCGQCHDNHYVNFFDSKCIPNEECTHQILTWVLFGIAAFLLFILVAYFQDLWNLFPCCRVLCRSCKENSDTCDEDEQIIATETPRSSRPSSSGSTSPTGSESFQSALSHPDVSSENEPLIHNEFNPDDIQTAELDEEVSSQPNESTPTSEQKEKEKAGTCTVFFGMIKILFNFYQIKLLIDIEKPSDHMTTKNDWWRHLLSSIFTIQVNFEDFSSSYCFFHGMDDMHKLFIHKVLIYPVVILLAILLMVLYHYIFRHVPLTACCQPNEDSIPFVMRCKKFILRIVLIGYTSIVTFLLVMTSWTFVQNDELVLLVKGDAAYFNNWTITCMVFLVLWAAPFPFNVYFTTRWLQNKEITINKFLICFLFPPFSVIFYLWKRFSRETDDIVEPDAKILLSMYEAPFRRRMSKKEEPILLWDGVVAGRRLIIALVCVYWQNYIFRMVTVLPVLLLCLWHHSHYRPYKSDRMNHLESGSFVLLSTMVGINLVWSFFYVYSLPYQYPMDAFGNTVKVIEVFMGWLPFLFFFCYYFWNVMKLGWKGGKFVFWLIADLCVRAIQSCF</sequence>
<feature type="transmembrane region" description="Helical" evidence="2">
    <location>
        <begin position="725"/>
        <end position="744"/>
    </location>
</feature>
<feature type="compositionally biased region" description="Low complexity" evidence="1">
    <location>
        <begin position="449"/>
        <end position="470"/>
    </location>
</feature>
<dbReference type="AlphaFoldDB" id="A0A7M6DP98"/>
<dbReference type="PANTHER" id="PTHR11319">
    <property type="entry name" value="G PROTEIN-COUPLED RECEPTOR-RELATED"/>
    <property type="match status" value="1"/>
</dbReference>
<dbReference type="InterPro" id="IPR011050">
    <property type="entry name" value="Pectin_lyase_fold/virulence"/>
</dbReference>
<keyword evidence="2" id="KW-0812">Transmembrane</keyword>
<feature type="transmembrane region" description="Helical" evidence="2">
    <location>
        <begin position="396"/>
        <end position="416"/>
    </location>
</feature>
<feature type="region of interest" description="Disordered" evidence="1">
    <location>
        <begin position="447"/>
        <end position="490"/>
    </location>
</feature>
<keyword evidence="2" id="KW-1133">Transmembrane helix</keyword>
<evidence type="ECO:0000313" key="4">
    <source>
        <dbReference type="Proteomes" id="UP000594262"/>
    </source>
</evidence>
<feature type="transmembrane region" description="Helical" evidence="2">
    <location>
        <begin position="881"/>
        <end position="897"/>
    </location>
</feature>
<feature type="transmembrane region" description="Helical" evidence="2">
    <location>
        <begin position="842"/>
        <end position="861"/>
    </location>
</feature>
<organism evidence="3 4">
    <name type="scientific">Clytia hemisphaerica</name>
    <dbReference type="NCBI Taxonomy" id="252671"/>
    <lineage>
        <taxon>Eukaryota</taxon>
        <taxon>Metazoa</taxon>
        <taxon>Cnidaria</taxon>
        <taxon>Hydrozoa</taxon>
        <taxon>Hydroidolina</taxon>
        <taxon>Leptothecata</taxon>
        <taxon>Obeliida</taxon>
        <taxon>Clytiidae</taxon>
        <taxon>Clytia</taxon>
    </lineage>
</organism>
<protein>
    <recommendedName>
        <fullName evidence="5">Right handed beta helix domain-containing protein</fullName>
    </recommendedName>
</protein>
<feature type="compositionally biased region" description="Polar residues" evidence="1">
    <location>
        <begin position="507"/>
        <end position="517"/>
    </location>
</feature>
<dbReference type="EnsemblMetazoa" id="CLYHEMT019672.1">
    <property type="protein sequence ID" value="CLYHEMP019672.1"/>
    <property type="gene ID" value="CLYHEMG019672"/>
</dbReference>
<dbReference type="GeneID" id="136811581"/>
<dbReference type="PANTHER" id="PTHR11319:SF35">
    <property type="entry name" value="OUTER MEMBRANE PROTEIN PMPC-RELATED"/>
    <property type="match status" value="1"/>
</dbReference>
<dbReference type="SUPFAM" id="SSF51126">
    <property type="entry name" value="Pectin lyase-like"/>
    <property type="match status" value="1"/>
</dbReference>
<evidence type="ECO:0008006" key="5">
    <source>
        <dbReference type="Google" id="ProtNLM"/>
    </source>
</evidence>
<keyword evidence="4" id="KW-1185">Reference proteome</keyword>
<evidence type="ECO:0000313" key="3">
    <source>
        <dbReference type="EnsemblMetazoa" id="CLYHEMP019672.1"/>
    </source>
</evidence>
<keyword evidence="2" id="KW-0472">Membrane</keyword>
<feature type="transmembrane region" description="Helical" evidence="2">
    <location>
        <begin position="692"/>
        <end position="713"/>
    </location>
</feature>
<name>A0A7M6DP98_9CNID</name>
<evidence type="ECO:0000256" key="2">
    <source>
        <dbReference type="SAM" id="Phobius"/>
    </source>
</evidence>
<proteinExistence type="predicted"/>
<feature type="region of interest" description="Disordered" evidence="1">
    <location>
        <begin position="503"/>
        <end position="522"/>
    </location>
</feature>
<reference evidence="3" key="1">
    <citation type="submission" date="2021-01" db="UniProtKB">
        <authorList>
            <consortium name="EnsemblMetazoa"/>
        </authorList>
    </citation>
    <scope>IDENTIFICATION</scope>
</reference>
<dbReference type="Proteomes" id="UP000594262">
    <property type="component" value="Unplaced"/>
</dbReference>
<feature type="transmembrane region" description="Helical" evidence="2">
    <location>
        <begin position="598"/>
        <end position="619"/>
    </location>
</feature>
<feature type="compositionally biased region" description="Polar residues" evidence="1">
    <location>
        <begin position="471"/>
        <end position="484"/>
    </location>
</feature>
<feature type="transmembrane region" description="Helical" evidence="2">
    <location>
        <begin position="525"/>
        <end position="544"/>
    </location>
</feature>
<evidence type="ECO:0000256" key="1">
    <source>
        <dbReference type="SAM" id="MobiDB-lite"/>
    </source>
</evidence>